<dbReference type="EMBL" id="CP000781">
    <property type="protein sequence ID" value="ABS66102.1"/>
    <property type="molecule type" value="Genomic_DNA"/>
</dbReference>
<dbReference type="Pfam" id="PF14316">
    <property type="entry name" value="DUF4381"/>
    <property type="match status" value="1"/>
</dbReference>
<keyword evidence="2" id="KW-1133">Transmembrane helix</keyword>
<evidence type="ECO:0000313" key="4">
    <source>
        <dbReference type="Proteomes" id="UP000002417"/>
    </source>
</evidence>
<evidence type="ECO:0008006" key="5">
    <source>
        <dbReference type="Google" id="ProtNLM"/>
    </source>
</evidence>
<keyword evidence="4" id="KW-1185">Reference proteome</keyword>
<dbReference type="AlphaFoldDB" id="A7IDK9"/>
<dbReference type="HOGENOM" id="CLU_113195_0_2_5"/>
<evidence type="ECO:0000256" key="1">
    <source>
        <dbReference type="SAM" id="MobiDB-lite"/>
    </source>
</evidence>
<evidence type="ECO:0000313" key="3">
    <source>
        <dbReference type="EMBL" id="ABS66102.1"/>
    </source>
</evidence>
<evidence type="ECO:0000256" key="2">
    <source>
        <dbReference type="SAM" id="Phobius"/>
    </source>
</evidence>
<feature type="compositionally biased region" description="Pro residues" evidence="1">
    <location>
        <begin position="1"/>
        <end position="11"/>
    </location>
</feature>
<organism evidence="3 4">
    <name type="scientific">Xanthobacter autotrophicus (strain ATCC BAA-1158 / Py2)</name>
    <dbReference type="NCBI Taxonomy" id="78245"/>
    <lineage>
        <taxon>Bacteria</taxon>
        <taxon>Pseudomonadati</taxon>
        <taxon>Pseudomonadota</taxon>
        <taxon>Alphaproteobacteria</taxon>
        <taxon>Hyphomicrobiales</taxon>
        <taxon>Xanthobacteraceae</taxon>
        <taxon>Xanthobacter</taxon>
    </lineage>
</organism>
<dbReference type="KEGG" id="xau:Xaut_0851"/>
<gene>
    <name evidence="3" type="ordered locus">Xaut_0851</name>
</gene>
<keyword evidence="2" id="KW-0472">Membrane</keyword>
<proteinExistence type="predicted"/>
<feature type="region of interest" description="Disordered" evidence="1">
    <location>
        <begin position="1"/>
        <end position="33"/>
    </location>
</feature>
<dbReference type="eggNOG" id="ENOG5031AH0">
    <property type="taxonomic scope" value="Bacteria"/>
</dbReference>
<keyword evidence="2" id="KW-0812">Transmembrane</keyword>
<feature type="transmembrane region" description="Helical" evidence="2">
    <location>
        <begin position="59"/>
        <end position="76"/>
    </location>
</feature>
<dbReference type="STRING" id="78245.Xaut_0851"/>
<dbReference type="InterPro" id="IPR025489">
    <property type="entry name" value="DUF4381"/>
</dbReference>
<dbReference type="OrthoDB" id="283083at2"/>
<dbReference type="Proteomes" id="UP000002417">
    <property type="component" value="Chromosome"/>
</dbReference>
<accession>A7IDK9</accession>
<name>A7IDK9_XANP2</name>
<sequence>MTSPTTLPPTAPDFSTPDFLTPGGKIPDAPAPPSLEEQLATLRDIHLPPDVPFWPPAPGWYALAGLVLLVGVVLAIREWRWRQTLAYKAMKEFEATLAQAHAHAQEGGDGLPDAQTIAAAASGVLRRLVRAQSGDEATALTGEAWARVLVAGKAGFGVAEAAYLARAPYYPPAAAPDAGIAPKAFVTAVRRWIRARA</sequence>
<protein>
    <recommendedName>
        <fullName evidence="5">DUF4381 domain-containing protein</fullName>
    </recommendedName>
</protein>
<reference evidence="3 4" key="1">
    <citation type="submission" date="2007-07" db="EMBL/GenBank/DDBJ databases">
        <title>Complete sequence of chromosome of Xanthobacter autotrophicus Py2.</title>
        <authorList>
            <consortium name="US DOE Joint Genome Institute"/>
            <person name="Copeland A."/>
            <person name="Lucas S."/>
            <person name="Lapidus A."/>
            <person name="Barry K."/>
            <person name="Glavina del Rio T."/>
            <person name="Hammon N."/>
            <person name="Israni S."/>
            <person name="Dalin E."/>
            <person name="Tice H."/>
            <person name="Pitluck S."/>
            <person name="Sims D."/>
            <person name="Brettin T."/>
            <person name="Bruce D."/>
            <person name="Detter J.C."/>
            <person name="Han C."/>
            <person name="Tapia R."/>
            <person name="Brainard J."/>
            <person name="Schmutz J."/>
            <person name="Larimer F."/>
            <person name="Land M."/>
            <person name="Hauser L."/>
            <person name="Kyrpides N."/>
            <person name="Kim E."/>
            <person name="Ensigns S.A."/>
            <person name="Richardson P."/>
        </authorList>
    </citation>
    <scope>NUCLEOTIDE SEQUENCE [LARGE SCALE GENOMIC DNA]</scope>
    <source>
        <strain evidence="4">ATCC BAA-1158 / Py2</strain>
    </source>
</reference>